<sequence length="828" mass="87165">MASRLTAAQLYARAVAAGNAGRHAAARRDLLAAQARTPDPDTAALVAGTLAYLDSEQGAAEAGIEAIALALGTAGIRDTTRAVLTSQRGLLELRRGRTDAAIADLGWAIERLDELPVSLGRAHLNRGLVRLERSEIDGAEDDFARAAAAFARAGEPVEEAKAHSNEGYAAMLRGDLARAIRTMDAAAQVLGELSPVMRAVCDGDRAEALLAAGMTADAVRLLDEAARTYGSRRLRQAQAEAELLLARALVLDRPAHAAEVARRAARRFRDRGNDSGAVRADALVVTGALRARRGTSAARRLGTSTALALDALHRRDDAALLRLELALDAVAEGRTEEAASLRAIVRPAATSSIAVQVRADEVDAAVAEARGDAATVLASAARGIATLTTWQSSLGSLELHSGAARYGRALATTGVRAALGREHPQEVLDWSERVRALSGSVVPLRPDADARVADALTELRELRMDPAPTSASAARESALRDEVRRLHWADRATAGERPERPVLLEELLDALEHDDAAFAAYLWVGDRIAALVLTPRDPSAPRIVDLGEAEPLERLLAGLLADLDMAATTLPAALRASTDAALAARLTALDRLLVAPLAASLSGTSRLVLTAAGALAGVPWAMLPGIVGRPVVAAESARRWLDLHRTPTRIRRVGFASGPGVERARQELDAAAACWSDADHLAVRHEATSPEVTRVASEVELLHIAAHGRHSAEHPLFSGFELADGPWFGFDIDQLAEVPEVVVMSACELGRSSTRWGLEALGMARAWTHAGARSVLASPAAVADEHVAVLLPAVHRELARGSGVADALCDATRATGIATPMLVRGSGW</sequence>
<dbReference type="RefSeq" id="WP_258798786.1">
    <property type="nucleotide sequence ID" value="NZ_JANTHX010000007.1"/>
</dbReference>
<organism evidence="2 3">
    <name type="scientific">Protaetiibacter mangrovi</name>
    <dbReference type="NCBI Taxonomy" id="2970926"/>
    <lineage>
        <taxon>Bacteria</taxon>
        <taxon>Bacillati</taxon>
        <taxon>Actinomycetota</taxon>
        <taxon>Actinomycetes</taxon>
        <taxon>Micrococcales</taxon>
        <taxon>Microbacteriaceae</taxon>
        <taxon>Protaetiibacter</taxon>
    </lineage>
</organism>
<dbReference type="InterPro" id="IPR019734">
    <property type="entry name" value="TPR_rpt"/>
</dbReference>
<dbReference type="Pfam" id="PF12770">
    <property type="entry name" value="CHAT"/>
    <property type="match status" value="1"/>
</dbReference>
<keyword evidence="3" id="KW-1185">Reference proteome</keyword>
<comment type="caution">
    <text evidence="2">The sequence shown here is derived from an EMBL/GenBank/DDBJ whole genome shotgun (WGS) entry which is preliminary data.</text>
</comment>
<evidence type="ECO:0000259" key="1">
    <source>
        <dbReference type="Pfam" id="PF12770"/>
    </source>
</evidence>
<proteinExistence type="predicted"/>
<dbReference type="SMART" id="SM00028">
    <property type="entry name" value="TPR"/>
    <property type="match status" value="4"/>
</dbReference>
<gene>
    <name evidence="2" type="ORF">NUH29_09180</name>
</gene>
<evidence type="ECO:0000313" key="2">
    <source>
        <dbReference type="EMBL" id="MCS0499718.1"/>
    </source>
</evidence>
<name>A0ABT1ZG82_9MICO</name>
<evidence type="ECO:0000313" key="3">
    <source>
        <dbReference type="Proteomes" id="UP001205337"/>
    </source>
</evidence>
<dbReference type="InterPro" id="IPR024983">
    <property type="entry name" value="CHAT_dom"/>
</dbReference>
<dbReference type="Proteomes" id="UP001205337">
    <property type="component" value="Unassembled WGS sequence"/>
</dbReference>
<feature type="domain" description="CHAT" evidence="1">
    <location>
        <begin position="585"/>
        <end position="813"/>
    </location>
</feature>
<dbReference type="EMBL" id="JANTHX010000007">
    <property type="protein sequence ID" value="MCS0499718.1"/>
    <property type="molecule type" value="Genomic_DNA"/>
</dbReference>
<protein>
    <submittedName>
        <fullName evidence="2">CHAT domain-containing protein</fullName>
    </submittedName>
</protein>
<dbReference type="InterPro" id="IPR011990">
    <property type="entry name" value="TPR-like_helical_dom_sf"/>
</dbReference>
<dbReference type="SUPFAM" id="SSF48452">
    <property type="entry name" value="TPR-like"/>
    <property type="match status" value="1"/>
</dbReference>
<dbReference type="Gene3D" id="1.25.40.10">
    <property type="entry name" value="Tetratricopeptide repeat domain"/>
    <property type="match status" value="1"/>
</dbReference>
<accession>A0ABT1ZG82</accession>
<reference evidence="2 3" key="1">
    <citation type="submission" date="2022-08" db="EMBL/GenBank/DDBJ databases">
        <authorList>
            <person name="Li F."/>
        </authorList>
    </citation>
    <scope>NUCLEOTIDE SEQUENCE [LARGE SCALE GENOMIC DNA]</scope>
    <source>
        <strain evidence="2 3">10F1B-8-1</strain>
    </source>
</reference>